<gene>
    <name evidence="1" type="ORF">WI41_12590</name>
</gene>
<accession>A0AAP1GB67</accession>
<protein>
    <submittedName>
        <fullName evidence="1">Uncharacterized protein</fullName>
    </submittedName>
</protein>
<dbReference type="Proteomes" id="UP000056450">
    <property type="component" value="Unassembled WGS sequence"/>
</dbReference>
<proteinExistence type="predicted"/>
<organism evidence="1 2">
    <name type="scientific">Burkholderia latens</name>
    <dbReference type="NCBI Taxonomy" id="488446"/>
    <lineage>
        <taxon>Bacteria</taxon>
        <taxon>Pseudomonadati</taxon>
        <taxon>Pseudomonadota</taxon>
        <taxon>Betaproteobacteria</taxon>
        <taxon>Burkholderiales</taxon>
        <taxon>Burkholderiaceae</taxon>
        <taxon>Burkholderia</taxon>
        <taxon>Burkholderia cepacia complex</taxon>
    </lineage>
</organism>
<reference evidence="1 2" key="1">
    <citation type="submission" date="2015-11" db="EMBL/GenBank/DDBJ databases">
        <title>Expanding the genomic diversity of Burkholderia species for the development of highly accurate diagnostics.</title>
        <authorList>
            <person name="Sahl J."/>
            <person name="Keim P."/>
            <person name="Wagner D."/>
        </authorList>
    </citation>
    <scope>NUCLEOTIDE SEQUENCE [LARGE SCALE GENOMIC DNA]</scope>
    <source>
        <strain evidence="1 2">RF32-BP12</strain>
    </source>
</reference>
<evidence type="ECO:0000313" key="2">
    <source>
        <dbReference type="Proteomes" id="UP000056450"/>
    </source>
</evidence>
<evidence type="ECO:0000313" key="1">
    <source>
        <dbReference type="EMBL" id="KVA09964.1"/>
    </source>
</evidence>
<sequence>MRGIAAPASRQRRGSGRGVFACAARSGYDGGTFAGILPFGPPRRALRRECVPFASRSRP</sequence>
<dbReference type="AlphaFoldDB" id="A0AAP1GB67"/>
<dbReference type="EMBL" id="LOTQ01000014">
    <property type="protein sequence ID" value="KVA09964.1"/>
    <property type="molecule type" value="Genomic_DNA"/>
</dbReference>
<name>A0AAP1GB67_9BURK</name>
<comment type="caution">
    <text evidence="1">The sequence shown here is derived from an EMBL/GenBank/DDBJ whole genome shotgun (WGS) entry which is preliminary data.</text>
</comment>